<dbReference type="AlphaFoldDB" id="A0A517DQV7"/>
<keyword evidence="2" id="KW-1185">Reference proteome</keyword>
<name>A0A517DQV7_9FIRM</name>
<dbReference type="Proteomes" id="UP000320776">
    <property type="component" value="Chromosome"/>
</dbReference>
<dbReference type="EMBL" id="CP036259">
    <property type="protein sequence ID" value="QDR79735.1"/>
    <property type="molecule type" value="Genomic_DNA"/>
</dbReference>
<dbReference type="RefSeq" id="WP_144349338.1">
    <property type="nucleotide sequence ID" value="NZ_CP036259.1"/>
</dbReference>
<proteinExistence type="predicted"/>
<protein>
    <submittedName>
        <fullName evidence="1">Uncharacterized protein</fullName>
    </submittedName>
</protein>
<reference evidence="1 2" key="1">
    <citation type="submission" date="2019-02" db="EMBL/GenBank/DDBJ databases">
        <title>Closed genome of Sporomusa termitida DSM 4440.</title>
        <authorList>
            <person name="Poehlein A."/>
            <person name="Daniel R."/>
        </authorList>
    </citation>
    <scope>NUCLEOTIDE SEQUENCE [LARGE SCALE GENOMIC DNA]</scope>
    <source>
        <strain evidence="1 2">DSM 4440</strain>
    </source>
</reference>
<evidence type="ECO:0000313" key="1">
    <source>
        <dbReference type="EMBL" id="QDR79735.1"/>
    </source>
</evidence>
<dbReference type="OrthoDB" id="1629730at2"/>
<gene>
    <name evidence="1" type="ORF">SPTER_10300</name>
</gene>
<accession>A0A517DQV7</accession>
<sequence>MSLEKNHPQYEIPSEPHAKLRYESAKKHAQSAKAAGKSAGEIHEIFRKVMNADLKNLADLPQDEAHQKYRSALMHARKAIENGKTPAEAHSLFRNIITAQTTGQGHH</sequence>
<organism evidence="1 2">
    <name type="scientific">Sporomusa termitida</name>
    <dbReference type="NCBI Taxonomy" id="2377"/>
    <lineage>
        <taxon>Bacteria</taxon>
        <taxon>Bacillati</taxon>
        <taxon>Bacillota</taxon>
        <taxon>Negativicutes</taxon>
        <taxon>Selenomonadales</taxon>
        <taxon>Sporomusaceae</taxon>
        <taxon>Sporomusa</taxon>
    </lineage>
</organism>
<evidence type="ECO:0000313" key="2">
    <source>
        <dbReference type="Proteomes" id="UP000320776"/>
    </source>
</evidence>
<dbReference type="KEGG" id="sted:SPTER_10300"/>